<feature type="non-terminal residue" evidence="1">
    <location>
        <position position="105"/>
    </location>
</feature>
<comment type="caution">
    <text evidence="1">The sequence shown here is derived from an EMBL/GenBank/DDBJ whole genome shotgun (WGS) entry which is preliminary data.</text>
</comment>
<reference evidence="1 2" key="1">
    <citation type="submission" date="2020-04" db="EMBL/GenBank/DDBJ databases">
        <authorList>
            <person name="Pieper L."/>
        </authorList>
    </citation>
    <scope>NUCLEOTIDE SEQUENCE [LARGE SCALE GENOMIC DNA]</scope>
    <source>
        <strain evidence="1 2">B33</strain>
    </source>
</reference>
<proteinExistence type="predicted"/>
<organism evidence="1 2">
    <name type="scientific">Phocaeicola vulgatus</name>
    <name type="common">Bacteroides vulgatus</name>
    <dbReference type="NCBI Taxonomy" id="821"/>
    <lineage>
        <taxon>Bacteria</taxon>
        <taxon>Pseudomonadati</taxon>
        <taxon>Bacteroidota</taxon>
        <taxon>Bacteroidia</taxon>
        <taxon>Bacteroidales</taxon>
        <taxon>Bacteroidaceae</taxon>
        <taxon>Phocaeicola</taxon>
    </lineage>
</organism>
<dbReference type="EMBL" id="JABWDJ010000592">
    <property type="protein sequence ID" value="NVB76548.1"/>
    <property type="molecule type" value="Genomic_DNA"/>
</dbReference>
<accession>A0A7Y6PIR8</accession>
<gene>
    <name evidence="1" type="ORF">HUV05_24230</name>
</gene>
<evidence type="ECO:0000313" key="1">
    <source>
        <dbReference type="EMBL" id="NVB76548.1"/>
    </source>
</evidence>
<name>A0A7Y6PIR8_PHOVU</name>
<evidence type="ECO:0000313" key="2">
    <source>
        <dbReference type="Proteomes" id="UP000524321"/>
    </source>
</evidence>
<reference evidence="1 2" key="2">
    <citation type="submission" date="2020-07" db="EMBL/GenBank/DDBJ databases">
        <title>Bacterial metabolism rescues the inhibition of intestinal drug absorption by food and drug additives.</title>
        <authorList>
            <person name="Zou L."/>
            <person name="Spanogiannopoulos P."/>
            <person name="Chien H.-C."/>
            <person name="Pieper L.M."/>
            <person name="Cai W."/>
            <person name="Khuri N."/>
            <person name="Pottel J."/>
            <person name="Vora B."/>
            <person name="Ni Z."/>
            <person name="Tsakalozou E."/>
            <person name="Zhang W."/>
            <person name="Shoichet B.K."/>
            <person name="Giacomini K.M."/>
            <person name="Turnbaugh P.J."/>
        </authorList>
    </citation>
    <scope>NUCLEOTIDE SEQUENCE [LARGE SCALE GENOMIC DNA]</scope>
    <source>
        <strain evidence="1 2">B33</strain>
    </source>
</reference>
<sequence length="105" mass="10630">VFETSDEPAEGGKDAFSTGGAYAYVPANLDVNVETEGIVKLQMKNAAGETLGDEVQFAIGTGGGGQTGGTIVAIAFQSTPVYGSYGSTLRTFAAIRSVTSNGVES</sequence>
<protein>
    <submittedName>
        <fullName evidence="1">Uncharacterized protein</fullName>
    </submittedName>
</protein>
<dbReference type="RefSeq" id="WP_176350966.1">
    <property type="nucleotide sequence ID" value="NZ_JABWDJ010000592.1"/>
</dbReference>
<dbReference type="AlphaFoldDB" id="A0A7Y6PIR8"/>
<feature type="non-terminal residue" evidence="1">
    <location>
        <position position="1"/>
    </location>
</feature>
<dbReference type="Proteomes" id="UP000524321">
    <property type="component" value="Unassembled WGS sequence"/>
</dbReference>